<evidence type="ECO:0000313" key="5">
    <source>
        <dbReference type="EMBL" id="TLD00494.1"/>
    </source>
</evidence>
<name>A0A4U8Q7Z2_9FIRM</name>
<sequence length="319" mass="35371">MYKATPEEMKNLVDSLLVSYQKHPVICNIDCTNRLNRNMTIEILEMIRFVLFPGYFELKNLKGSSIEYHVGELLENIQYKLKKQVAKALQHEQITGELTEEVAEARAEEIVLQFLQKLPELRDILATDVQAAYDGDPAAYNTDEIIFSYPGVYAVTINRIAHELHVLGVPLIPRMMTEYAHNLTGIDIHPGATIGKNFFIDHGTGVVIGETTIIGDNVKIYQGVTLGALSTRGGQSLRNKKRHPTLEDNVTVYSGASILGGETVIGTGAVIGSNAFLTSSVPAHTRVSIKNPELQFKDRSTVRTAEIGQEGFFNRVEQD</sequence>
<evidence type="ECO:0000256" key="4">
    <source>
        <dbReference type="ARBA" id="ARBA00023315"/>
    </source>
</evidence>
<dbReference type="Gene3D" id="2.160.10.10">
    <property type="entry name" value="Hexapeptide repeat proteins"/>
    <property type="match status" value="1"/>
</dbReference>
<dbReference type="EC" id="2.3.1.30" evidence="5"/>
<accession>A0A4U8Q7Z2</accession>
<organism evidence="5 6">
    <name type="scientific">Robinsoniella peoriensis</name>
    <dbReference type="NCBI Taxonomy" id="180332"/>
    <lineage>
        <taxon>Bacteria</taxon>
        <taxon>Bacillati</taxon>
        <taxon>Bacillota</taxon>
        <taxon>Clostridia</taxon>
        <taxon>Lachnospirales</taxon>
        <taxon>Lachnospiraceae</taxon>
        <taxon>Robinsoniella</taxon>
    </lineage>
</organism>
<dbReference type="PANTHER" id="PTHR42811">
    <property type="entry name" value="SERINE ACETYLTRANSFERASE"/>
    <property type="match status" value="1"/>
</dbReference>
<keyword evidence="6" id="KW-1185">Reference proteome</keyword>
<proteinExistence type="predicted"/>
<dbReference type="RefSeq" id="WP_027293063.1">
    <property type="nucleotide sequence ID" value="NZ_CAUSDN010000016.1"/>
</dbReference>
<keyword evidence="2" id="KW-0028">Amino-acid biosynthesis</keyword>
<comment type="caution">
    <text evidence="5">The sequence shown here is derived from an EMBL/GenBank/DDBJ whole genome shotgun (WGS) entry which is preliminary data.</text>
</comment>
<dbReference type="STRING" id="180332.GCA_000797495_01348"/>
<dbReference type="NCBIfam" id="NF041874">
    <property type="entry name" value="EPS_EpsC"/>
    <property type="match status" value="1"/>
</dbReference>
<protein>
    <submittedName>
        <fullName evidence="5">Serine acetyltransferase</fullName>
        <ecNumber evidence="5">2.3.1.30</ecNumber>
    </submittedName>
</protein>
<dbReference type="Proteomes" id="UP000306509">
    <property type="component" value="Unassembled WGS sequence"/>
</dbReference>
<gene>
    <name evidence="5" type="primary">cysE</name>
    <name evidence="5" type="ORF">DSM106044_02627</name>
</gene>
<dbReference type="InterPro" id="IPR042122">
    <property type="entry name" value="Ser_AcTrfase_N_sf"/>
</dbReference>
<evidence type="ECO:0000256" key="3">
    <source>
        <dbReference type="ARBA" id="ARBA00022679"/>
    </source>
</evidence>
<evidence type="ECO:0000313" key="6">
    <source>
        <dbReference type="Proteomes" id="UP000306509"/>
    </source>
</evidence>
<dbReference type="InterPro" id="IPR045304">
    <property type="entry name" value="LbH_SAT"/>
</dbReference>
<evidence type="ECO:0000256" key="2">
    <source>
        <dbReference type="ARBA" id="ARBA00022605"/>
    </source>
</evidence>
<dbReference type="AlphaFoldDB" id="A0A4U8Q7Z2"/>
<reference evidence="5 6" key="1">
    <citation type="journal article" date="2019" name="Anaerobe">
        <title>Detection of Robinsoniella peoriensis in multiple bone samples of a trauma patient.</title>
        <authorList>
            <person name="Schrottner P."/>
            <person name="Hartwich K."/>
            <person name="Bunk B."/>
            <person name="Schober I."/>
            <person name="Helbig S."/>
            <person name="Rudolph W.W."/>
            <person name="Gunzer F."/>
        </authorList>
    </citation>
    <scope>NUCLEOTIDE SEQUENCE [LARGE SCALE GENOMIC DNA]</scope>
    <source>
        <strain evidence="5 6">DSM 106044</strain>
    </source>
</reference>
<dbReference type="EMBL" id="QGQD01000054">
    <property type="protein sequence ID" value="TLD00494.1"/>
    <property type="molecule type" value="Genomic_DNA"/>
</dbReference>
<dbReference type="InterPro" id="IPR053376">
    <property type="entry name" value="Serine_acetyltransferase"/>
</dbReference>
<dbReference type="GO" id="GO:0008652">
    <property type="term" value="P:amino acid biosynthetic process"/>
    <property type="evidence" value="ECO:0007669"/>
    <property type="project" value="UniProtKB-KW"/>
</dbReference>
<evidence type="ECO:0000256" key="1">
    <source>
        <dbReference type="ARBA" id="ARBA00004876"/>
    </source>
</evidence>
<keyword evidence="3 5" id="KW-0808">Transferase</keyword>
<dbReference type="SUPFAM" id="SSF51161">
    <property type="entry name" value="Trimeric LpxA-like enzymes"/>
    <property type="match status" value="1"/>
</dbReference>
<dbReference type="CDD" id="cd03354">
    <property type="entry name" value="LbH_SAT"/>
    <property type="match status" value="1"/>
</dbReference>
<dbReference type="GO" id="GO:0009001">
    <property type="term" value="F:serine O-acetyltransferase activity"/>
    <property type="evidence" value="ECO:0007669"/>
    <property type="project" value="UniProtKB-EC"/>
</dbReference>
<comment type="pathway">
    <text evidence="1">Amino-acid biosynthesis; L-cysteine biosynthesis; L-cysteine from L-serine: step 1/2.</text>
</comment>
<dbReference type="InterPro" id="IPR011004">
    <property type="entry name" value="Trimer_LpxA-like_sf"/>
</dbReference>
<keyword evidence="4 5" id="KW-0012">Acyltransferase</keyword>
<dbReference type="Gene3D" id="1.10.3130.10">
    <property type="entry name" value="serine acetyltransferase, domain 1"/>
    <property type="match status" value="1"/>
</dbReference>